<dbReference type="AlphaFoldDB" id="A0A9X2DSS6"/>
<evidence type="ECO:0000313" key="2">
    <source>
        <dbReference type="Proteomes" id="UP001139179"/>
    </source>
</evidence>
<protein>
    <submittedName>
        <fullName evidence="1">Uncharacterized protein</fullName>
    </submittedName>
</protein>
<organism evidence="1 2">
    <name type="scientific">Halalkalibacter oceani</name>
    <dbReference type="NCBI Taxonomy" id="1653776"/>
    <lineage>
        <taxon>Bacteria</taxon>
        <taxon>Bacillati</taxon>
        <taxon>Bacillota</taxon>
        <taxon>Bacilli</taxon>
        <taxon>Bacillales</taxon>
        <taxon>Bacillaceae</taxon>
        <taxon>Halalkalibacter</taxon>
    </lineage>
</organism>
<sequence length="260" mass="30480">MNTNNVNAGEMMEMFWRTGYPELRQQEDIKTKATEKLEQLLYHRSENPIVYGDLGYAVSFKPKHTYNTDWESLNRFLMEVGIYPLVADLKQDTPDKFPEICKMFELPKKDILSFSVNKVGKQLLSHSIALPSNEYELLKIIKQSDSIIVPLSEMYRNLKVKMQNCPTLLEERKISHKYGSVYLKKDKVRYDIETMLNVIGTDFFIKHGKPNSKKLYAFIKRGIIKNEQIEQFRTITNSKVRLEVNRIDNKTRVTSKQMVI</sequence>
<gene>
    <name evidence="1" type="ORF">M3202_19735</name>
</gene>
<accession>A0A9X2DSS6</accession>
<name>A0A9X2DSS6_9BACI</name>
<dbReference type="EMBL" id="JAMBOL010000033">
    <property type="protein sequence ID" value="MCM3716279.1"/>
    <property type="molecule type" value="Genomic_DNA"/>
</dbReference>
<comment type="caution">
    <text evidence="1">The sequence shown here is derived from an EMBL/GenBank/DDBJ whole genome shotgun (WGS) entry which is preliminary data.</text>
</comment>
<reference evidence="1" key="1">
    <citation type="submission" date="2022-05" db="EMBL/GenBank/DDBJ databases">
        <title>Comparative Genomics of Spacecraft Associated Microbes.</title>
        <authorList>
            <person name="Tran M.T."/>
            <person name="Wright A."/>
            <person name="Seuylemezian A."/>
            <person name="Eisen J."/>
            <person name="Coil D."/>
        </authorList>
    </citation>
    <scope>NUCLEOTIDE SEQUENCE</scope>
    <source>
        <strain evidence="1">214.1.1</strain>
    </source>
</reference>
<evidence type="ECO:0000313" key="1">
    <source>
        <dbReference type="EMBL" id="MCM3716279.1"/>
    </source>
</evidence>
<keyword evidence="2" id="KW-1185">Reference proteome</keyword>
<dbReference type="Proteomes" id="UP001139179">
    <property type="component" value="Unassembled WGS sequence"/>
</dbReference>
<dbReference type="RefSeq" id="WP_251224950.1">
    <property type="nucleotide sequence ID" value="NZ_JAMBOL010000033.1"/>
</dbReference>
<proteinExistence type="predicted"/>